<reference evidence="1 2" key="1">
    <citation type="submission" date="2023-01" db="EMBL/GenBank/DDBJ databases">
        <authorList>
            <person name="Kreplak J."/>
        </authorList>
    </citation>
    <scope>NUCLEOTIDE SEQUENCE [LARGE SCALE GENOMIC DNA]</scope>
</reference>
<protein>
    <submittedName>
        <fullName evidence="1">Uncharacterized protein</fullName>
    </submittedName>
</protein>
<sequence length="128" mass="14232">MWCQNLLWECTKSQTFQGLQTSRKCQGQVYGSKEETSTNAFCAINDCVVGGVIMTQHGVCRGTSILPNWPWTEPLMGPSGTRWRKVIEWANVTGVLPSPCRCGGGSEFLYLVRRSPKVRDVKDMDGVS</sequence>
<evidence type="ECO:0000313" key="1">
    <source>
        <dbReference type="EMBL" id="CAI8619370.1"/>
    </source>
</evidence>
<evidence type="ECO:0000313" key="2">
    <source>
        <dbReference type="Proteomes" id="UP001157006"/>
    </source>
</evidence>
<organism evidence="1 2">
    <name type="scientific">Vicia faba</name>
    <name type="common">Broad bean</name>
    <name type="synonym">Faba vulgaris</name>
    <dbReference type="NCBI Taxonomy" id="3906"/>
    <lineage>
        <taxon>Eukaryota</taxon>
        <taxon>Viridiplantae</taxon>
        <taxon>Streptophyta</taxon>
        <taxon>Embryophyta</taxon>
        <taxon>Tracheophyta</taxon>
        <taxon>Spermatophyta</taxon>
        <taxon>Magnoliopsida</taxon>
        <taxon>eudicotyledons</taxon>
        <taxon>Gunneridae</taxon>
        <taxon>Pentapetalae</taxon>
        <taxon>rosids</taxon>
        <taxon>fabids</taxon>
        <taxon>Fabales</taxon>
        <taxon>Fabaceae</taxon>
        <taxon>Papilionoideae</taxon>
        <taxon>50 kb inversion clade</taxon>
        <taxon>NPAAA clade</taxon>
        <taxon>Hologalegina</taxon>
        <taxon>IRL clade</taxon>
        <taxon>Fabeae</taxon>
        <taxon>Vicia</taxon>
    </lineage>
</organism>
<name>A0AAV1BA13_VICFA</name>
<keyword evidence="2" id="KW-1185">Reference proteome</keyword>
<proteinExistence type="predicted"/>
<dbReference type="EMBL" id="OX451741">
    <property type="protein sequence ID" value="CAI8619370.1"/>
    <property type="molecule type" value="Genomic_DNA"/>
</dbReference>
<accession>A0AAV1BA13</accession>
<dbReference type="AlphaFoldDB" id="A0AAV1BA13"/>
<gene>
    <name evidence="1" type="ORF">VFH_VI167720</name>
</gene>
<dbReference type="Proteomes" id="UP001157006">
    <property type="component" value="Chromosome 6"/>
</dbReference>